<accession>A0A8D8F345</accession>
<protein>
    <submittedName>
        <fullName evidence="1">(northern house mosquito) hypothetical protein</fullName>
    </submittedName>
</protein>
<name>A0A8D8F345_CULPI</name>
<sequence>MYNTGICNIKALYKIQQNQGAQVHETARKCFKDRKVSETNENHSSLLFRQVWANSGVNKLAPPIDCSVQQEVLVVGAQFPSLFFSSFQRKQSLLSPGVFLPFVIVGRKKFLKQESTFGEFYTDEMQGCNGITVSRSLFLCDF</sequence>
<dbReference type="EMBL" id="HBUE01029528">
    <property type="protein sequence ID" value="CAG6455895.1"/>
    <property type="molecule type" value="Transcribed_RNA"/>
</dbReference>
<evidence type="ECO:0000313" key="1">
    <source>
        <dbReference type="EMBL" id="CAG6455895.1"/>
    </source>
</evidence>
<dbReference type="AlphaFoldDB" id="A0A8D8F345"/>
<proteinExistence type="predicted"/>
<reference evidence="1" key="1">
    <citation type="submission" date="2021-05" db="EMBL/GenBank/DDBJ databases">
        <authorList>
            <person name="Alioto T."/>
            <person name="Alioto T."/>
            <person name="Gomez Garrido J."/>
        </authorList>
    </citation>
    <scope>NUCLEOTIDE SEQUENCE</scope>
</reference>
<organism evidence="1">
    <name type="scientific">Culex pipiens</name>
    <name type="common">House mosquito</name>
    <dbReference type="NCBI Taxonomy" id="7175"/>
    <lineage>
        <taxon>Eukaryota</taxon>
        <taxon>Metazoa</taxon>
        <taxon>Ecdysozoa</taxon>
        <taxon>Arthropoda</taxon>
        <taxon>Hexapoda</taxon>
        <taxon>Insecta</taxon>
        <taxon>Pterygota</taxon>
        <taxon>Neoptera</taxon>
        <taxon>Endopterygota</taxon>
        <taxon>Diptera</taxon>
        <taxon>Nematocera</taxon>
        <taxon>Culicoidea</taxon>
        <taxon>Culicidae</taxon>
        <taxon>Culicinae</taxon>
        <taxon>Culicini</taxon>
        <taxon>Culex</taxon>
        <taxon>Culex</taxon>
    </lineage>
</organism>